<evidence type="ECO:0000313" key="3">
    <source>
        <dbReference type="EMBL" id="MFF8278844.1"/>
    </source>
</evidence>
<feature type="signal peptide" evidence="2">
    <location>
        <begin position="1"/>
        <end position="33"/>
    </location>
</feature>
<sequence>MPRSGFGPRRSRASQWCVAAATCFLVLAGSAVAALVWPAETALVLCLSMLPATGVTLAFLALSTPTGADRSGKGVKAW</sequence>
<keyword evidence="2" id="KW-0732">Signal</keyword>
<dbReference type="RefSeq" id="WP_158984661.1">
    <property type="nucleotide sequence ID" value="NZ_JBIBSM010000012.1"/>
</dbReference>
<keyword evidence="4" id="KW-1185">Reference proteome</keyword>
<keyword evidence="1" id="KW-0812">Transmembrane</keyword>
<keyword evidence="1" id="KW-0472">Membrane</keyword>
<accession>A0ABW6YGU7</accession>
<reference evidence="3 4" key="1">
    <citation type="submission" date="2024-10" db="EMBL/GenBank/DDBJ databases">
        <title>The Natural Products Discovery Center: Release of the First 8490 Sequenced Strains for Exploring Actinobacteria Biosynthetic Diversity.</title>
        <authorList>
            <person name="Kalkreuter E."/>
            <person name="Kautsar S.A."/>
            <person name="Yang D."/>
            <person name="Bader C.D."/>
            <person name="Teijaro C.N."/>
            <person name="Fluegel L."/>
            <person name="Davis C.M."/>
            <person name="Simpson J.R."/>
            <person name="Lauterbach L."/>
            <person name="Steele A.D."/>
            <person name="Gui C."/>
            <person name="Meng S."/>
            <person name="Li G."/>
            <person name="Viehrig K."/>
            <person name="Ye F."/>
            <person name="Su P."/>
            <person name="Kiefer A.F."/>
            <person name="Nichols A."/>
            <person name="Cepeda A.J."/>
            <person name="Yan W."/>
            <person name="Fan B."/>
            <person name="Jiang Y."/>
            <person name="Adhikari A."/>
            <person name="Zheng C.-J."/>
            <person name="Schuster L."/>
            <person name="Cowan T.M."/>
            <person name="Smanski M.J."/>
            <person name="Chevrette M.G."/>
            <person name="De Carvalho L.P.S."/>
            <person name="Shen B."/>
        </authorList>
    </citation>
    <scope>NUCLEOTIDE SEQUENCE [LARGE SCALE GENOMIC DNA]</scope>
    <source>
        <strain evidence="3 4">NPDC015755</strain>
    </source>
</reference>
<feature type="transmembrane region" description="Helical" evidence="1">
    <location>
        <begin position="43"/>
        <end position="63"/>
    </location>
</feature>
<evidence type="ECO:0000256" key="1">
    <source>
        <dbReference type="SAM" id="Phobius"/>
    </source>
</evidence>
<comment type="caution">
    <text evidence="3">The sequence shown here is derived from an EMBL/GenBank/DDBJ whole genome shotgun (WGS) entry which is preliminary data.</text>
</comment>
<keyword evidence="1" id="KW-1133">Transmembrane helix</keyword>
<evidence type="ECO:0000313" key="4">
    <source>
        <dbReference type="Proteomes" id="UP001603013"/>
    </source>
</evidence>
<dbReference type="EMBL" id="JBIBSM010000012">
    <property type="protein sequence ID" value="MFF8278844.1"/>
    <property type="molecule type" value="Genomic_DNA"/>
</dbReference>
<dbReference type="Proteomes" id="UP001603013">
    <property type="component" value="Unassembled WGS sequence"/>
</dbReference>
<gene>
    <name evidence="3" type="ORF">ACF05T_22435</name>
</gene>
<feature type="chain" id="PRO_5045340923" evidence="2">
    <location>
        <begin position="34"/>
        <end position="78"/>
    </location>
</feature>
<organism evidence="3 4">
    <name type="scientific">Streptomyces lateritius</name>
    <dbReference type="NCBI Taxonomy" id="67313"/>
    <lineage>
        <taxon>Bacteria</taxon>
        <taxon>Bacillati</taxon>
        <taxon>Actinomycetota</taxon>
        <taxon>Actinomycetes</taxon>
        <taxon>Kitasatosporales</taxon>
        <taxon>Streptomycetaceae</taxon>
        <taxon>Streptomyces</taxon>
    </lineage>
</organism>
<protein>
    <submittedName>
        <fullName evidence="3">Uncharacterized protein</fullName>
    </submittedName>
</protein>
<proteinExistence type="predicted"/>
<name>A0ABW6YGU7_9ACTN</name>
<evidence type="ECO:0000256" key="2">
    <source>
        <dbReference type="SAM" id="SignalP"/>
    </source>
</evidence>